<evidence type="ECO:0000256" key="1">
    <source>
        <dbReference type="SAM" id="MobiDB-lite"/>
    </source>
</evidence>
<dbReference type="AlphaFoldDB" id="A0A3D8SSN3"/>
<dbReference type="PANTHER" id="PTHR37792:SF1">
    <property type="entry name" value="RIBONUCLEASE MRP PROTEIN SUBUNIT RMP1"/>
    <property type="match status" value="1"/>
</dbReference>
<dbReference type="GO" id="GO:0000294">
    <property type="term" value="P:nuclear-transcribed mRNA catabolic process, RNase MRP-dependent"/>
    <property type="evidence" value="ECO:0007669"/>
    <property type="project" value="TreeGrafter"/>
</dbReference>
<sequence>MSAQPLSSIPTELASLSNLLCLSYHRNKNQHRLSRWWAQFSQLRRCISKLETEIQQEPHSLLPPSEQQALLERGKGKKQKPGKAKRESRVRQRVEFMQDFLIPKCFVAFGNLVADNQYAPLGLMLMACLARASKVIKPLGWEREMERQRQREDEDRDAEMDGKGGPEEVAGEKLEVDGVDLGEKIEREQVLEEGNLDESEVTTSKAKRSRKEDLPGSGETATEPREASSKKPKKKKRKKGGDAFDDLFGSLM</sequence>
<dbReference type="InterPro" id="IPR047205">
    <property type="entry name" value="RMP1"/>
</dbReference>
<dbReference type="PANTHER" id="PTHR37792">
    <property type="entry name" value="RIBONUCLEASE MRP PROTEIN SUBUNIT RMP1"/>
    <property type="match status" value="1"/>
</dbReference>
<reference evidence="3 4" key="1">
    <citation type="journal article" date="2018" name="IMA Fungus">
        <title>IMA Genome-F 9: Draft genome sequence of Annulohypoxylon stygium, Aspergillus mulundensis, Berkeleyomyces basicola (syn. Thielaviopsis basicola), Ceratocystis smalleyi, two Cercospora beticola strains, Coleophoma cylindrospora, Fusarium fracticaudum, Phialophora cf. hyalina, and Morchella septimelata.</title>
        <authorList>
            <person name="Wingfield B.D."/>
            <person name="Bills G.F."/>
            <person name="Dong Y."/>
            <person name="Huang W."/>
            <person name="Nel W.J."/>
            <person name="Swalarsk-Parry B.S."/>
            <person name="Vaghefi N."/>
            <person name="Wilken P.M."/>
            <person name="An Z."/>
            <person name="de Beer Z.W."/>
            <person name="De Vos L."/>
            <person name="Chen L."/>
            <person name="Duong T.A."/>
            <person name="Gao Y."/>
            <person name="Hammerbacher A."/>
            <person name="Kikkert J.R."/>
            <person name="Li Y."/>
            <person name="Li H."/>
            <person name="Li K."/>
            <person name="Li Q."/>
            <person name="Liu X."/>
            <person name="Ma X."/>
            <person name="Naidoo K."/>
            <person name="Pethybridge S.J."/>
            <person name="Sun J."/>
            <person name="Steenkamp E.T."/>
            <person name="van der Nest M.A."/>
            <person name="van Wyk S."/>
            <person name="Wingfield M.J."/>
            <person name="Xiong C."/>
            <person name="Yue Q."/>
            <person name="Zhang X."/>
        </authorList>
    </citation>
    <scope>NUCLEOTIDE SEQUENCE [LARGE SCALE GENOMIC DNA]</scope>
    <source>
        <strain evidence="3 4">BP6252</strain>
    </source>
</reference>
<gene>
    <name evidence="3" type="ORF">BP6252_01352</name>
</gene>
<proteinExistence type="predicted"/>
<feature type="compositionally biased region" description="Basic and acidic residues" evidence="1">
    <location>
        <begin position="144"/>
        <end position="190"/>
    </location>
</feature>
<dbReference type="GO" id="GO:0000466">
    <property type="term" value="P:maturation of 5.8S rRNA from tricistronic rRNA transcript (SSU-rRNA, 5.8S rRNA, LSU-rRNA)"/>
    <property type="evidence" value="ECO:0007669"/>
    <property type="project" value="TreeGrafter"/>
</dbReference>
<dbReference type="STRING" id="1849047.A0A3D8SSN3"/>
<keyword evidence="4" id="KW-1185">Reference proteome</keyword>
<dbReference type="CDD" id="cd22573">
    <property type="entry name" value="RMP1_RBD"/>
    <property type="match status" value="1"/>
</dbReference>
<protein>
    <recommendedName>
        <fullName evidence="2">RNase MRP protein 1 RNA binding domain-containing protein</fullName>
    </recommendedName>
</protein>
<dbReference type="GO" id="GO:0000172">
    <property type="term" value="C:ribonuclease MRP complex"/>
    <property type="evidence" value="ECO:0007669"/>
    <property type="project" value="InterPro"/>
</dbReference>
<evidence type="ECO:0000259" key="2">
    <source>
        <dbReference type="Pfam" id="PF20945"/>
    </source>
</evidence>
<comment type="caution">
    <text evidence="3">The sequence shown here is derived from an EMBL/GenBank/DDBJ whole genome shotgun (WGS) entry which is preliminary data.</text>
</comment>
<dbReference type="Proteomes" id="UP000256645">
    <property type="component" value="Unassembled WGS sequence"/>
</dbReference>
<feature type="region of interest" description="Disordered" evidence="1">
    <location>
        <begin position="144"/>
        <end position="252"/>
    </location>
</feature>
<dbReference type="Pfam" id="PF20945">
    <property type="entry name" value="RMP1"/>
    <property type="match status" value="1"/>
</dbReference>
<name>A0A3D8SSN3_9HELO</name>
<dbReference type="EMBL" id="PDLM01000001">
    <property type="protein sequence ID" value="RDW89320.1"/>
    <property type="molecule type" value="Genomic_DNA"/>
</dbReference>
<feature type="compositionally biased region" description="Basic residues" evidence="1">
    <location>
        <begin position="230"/>
        <end position="239"/>
    </location>
</feature>
<evidence type="ECO:0000313" key="3">
    <source>
        <dbReference type="EMBL" id="RDW89320.1"/>
    </source>
</evidence>
<evidence type="ECO:0000313" key="4">
    <source>
        <dbReference type="Proteomes" id="UP000256645"/>
    </source>
</evidence>
<accession>A0A3D8SSN3</accession>
<organism evidence="3 4">
    <name type="scientific">Coleophoma cylindrospora</name>
    <dbReference type="NCBI Taxonomy" id="1849047"/>
    <lineage>
        <taxon>Eukaryota</taxon>
        <taxon>Fungi</taxon>
        <taxon>Dikarya</taxon>
        <taxon>Ascomycota</taxon>
        <taxon>Pezizomycotina</taxon>
        <taxon>Leotiomycetes</taxon>
        <taxon>Helotiales</taxon>
        <taxon>Dermateaceae</taxon>
        <taxon>Coleophoma</taxon>
    </lineage>
</organism>
<dbReference type="OrthoDB" id="5414547at2759"/>
<dbReference type="InterPro" id="IPR047204">
    <property type="entry name" value="RMP1_RBD"/>
</dbReference>
<dbReference type="GO" id="GO:0042134">
    <property type="term" value="F:rRNA primary transcript binding"/>
    <property type="evidence" value="ECO:0007669"/>
    <property type="project" value="InterPro"/>
</dbReference>
<feature type="domain" description="RNase MRP protein 1 RNA binding" evidence="2">
    <location>
        <begin position="20"/>
        <end position="131"/>
    </location>
</feature>